<feature type="transmembrane region" description="Helical" evidence="1">
    <location>
        <begin position="45"/>
        <end position="69"/>
    </location>
</feature>
<reference evidence="2 5" key="2">
    <citation type="submission" date="2021-03" db="EMBL/GenBank/DDBJ databases">
        <title>Antimicrobial resistance genes in bacteria isolated from Japanese honey, and their potential for conferring macrolide and lincosamide resistance in the American foulbrood pathogen Paenibacillus larvae.</title>
        <authorList>
            <person name="Okamoto M."/>
            <person name="Kumagai M."/>
            <person name="Kanamori H."/>
            <person name="Takamatsu D."/>
        </authorList>
    </citation>
    <scope>NUCLEOTIDE SEQUENCE [LARGE SCALE GENOMIC DNA]</scope>
    <source>
        <strain evidence="2 5">J6TS1</strain>
    </source>
</reference>
<feature type="transmembrane region" description="Helical" evidence="1">
    <location>
        <begin position="17"/>
        <end position="39"/>
    </location>
</feature>
<dbReference type="RefSeq" id="WP_120119530.1">
    <property type="nucleotide sequence ID" value="NZ_BORI01000011.1"/>
</dbReference>
<keyword evidence="5" id="KW-1185">Reference proteome</keyword>
<evidence type="ECO:0000313" key="3">
    <source>
        <dbReference type="EMBL" id="RST56946.1"/>
    </source>
</evidence>
<reference evidence="3 4" key="1">
    <citation type="submission" date="2018-12" db="EMBL/GenBank/DDBJ databases">
        <authorList>
            <person name="Sun L."/>
            <person name="Chen Z."/>
        </authorList>
    </citation>
    <scope>NUCLEOTIDE SEQUENCE [LARGE SCALE GENOMIC DNA]</scope>
    <source>
        <strain evidence="3 4">LMG 29736</strain>
    </source>
</reference>
<evidence type="ECO:0000313" key="4">
    <source>
        <dbReference type="Proteomes" id="UP000287296"/>
    </source>
</evidence>
<keyword evidence="1" id="KW-0472">Membrane</keyword>
<protein>
    <submittedName>
        <fullName evidence="3">Uncharacterized protein</fullName>
    </submittedName>
</protein>
<dbReference type="OrthoDB" id="2962380at2"/>
<dbReference type="AlphaFoldDB" id="A0A429X0G0"/>
<feature type="transmembrane region" description="Helical" evidence="1">
    <location>
        <begin position="173"/>
        <end position="192"/>
    </location>
</feature>
<feature type="transmembrane region" description="Helical" evidence="1">
    <location>
        <begin position="232"/>
        <end position="255"/>
    </location>
</feature>
<dbReference type="EMBL" id="BORJ01000013">
    <property type="protein sequence ID" value="GIN98264.1"/>
    <property type="molecule type" value="Genomic_DNA"/>
</dbReference>
<keyword evidence="1" id="KW-0812">Transmembrane</keyword>
<accession>A0A429X0G0</accession>
<feature type="transmembrane region" description="Helical" evidence="1">
    <location>
        <begin position="89"/>
        <end position="117"/>
    </location>
</feature>
<gene>
    <name evidence="2" type="primary">yhcE</name>
    <name evidence="3" type="ORF">D5F11_025440</name>
    <name evidence="2" type="ORF">J6TS1_41340</name>
</gene>
<keyword evidence="1" id="KW-1133">Transmembrane helix</keyword>
<dbReference type="Proteomes" id="UP000287296">
    <property type="component" value="Unassembled WGS sequence"/>
</dbReference>
<dbReference type="EMBL" id="QYTW02000051">
    <property type="protein sequence ID" value="RST56946.1"/>
    <property type="molecule type" value="Genomic_DNA"/>
</dbReference>
<feature type="transmembrane region" description="Helical" evidence="1">
    <location>
        <begin position="137"/>
        <end position="161"/>
    </location>
</feature>
<evidence type="ECO:0000313" key="5">
    <source>
        <dbReference type="Proteomes" id="UP000680670"/>
    </source>
</evidence>
<organism evidence="3 4">
    <name type="scientific">Siminovitchia terrae</name>
    <name type="common">Bacillus terrae</name>
    <dbReference type="NCBI Taxonomy" id="1914933"/>
    <lineage>
        <taxon>Bacteria</taxon>
        <taxon>Bacillati</taxon>
        <taxon>Bacillota</taxon>
        <taxon>Bacilli</taxon>
        <taxon>Bacillales</taxon>
        <taxon>Bacillaceae</taxon>
        <taxon>Siminovitchia</taxon>
    </lineage>
</organism>
<evidence type="ECO:0000313" key="2">
    <source>
        <dbReference type="EMBL" id="GIN98264.1"/>
    </source>
</evidence>
<proteinExistence type="predicted"/>
<dbReference type="Proteomes" id="UP000680670">
    <property type="component" value="Unassembled WGS sequence"/>
</dbReference>
<sequence>MRAFIGLLKKDLSLMKFWYFVWLTFMFIGMIGVYALSVYTSEPSITVPFLVTMAGFHVFLAPLSLLTVLNIEGKTQLWLYNPQSSFKLLLSKISSAAIIQLIAQTFISLYAFFIMKVLLDNGLIDSFSNFLPFKQGFLMQLGIFGTSMYISIWVIFLWTVYHSLGKYPAIRNFRWLGVILVWFAYNVLEVLFTKTKLFKNELFSFGVNVNIAPKMNYKMEDGWNILYTDANIPIVTIGLYIILSIIFFLFASWLLDRKVEV</sequence>
<comment type="caution">
    <text evidence="3">The sequence shown here is derived from an EMBL/GenBank/DDBJ whole genome shotgun (WGS) entry which is preliminary data.</text>
</comment>
<evidence type="ECO:0000256" key="1">
    <source>
        <dbReference type="SAM" id="Phobius"/>
    </source>
</evidence>
<name>A0A429X0G0_SIMTE</name>